<feature type="transmembrane region" description="Helical" evidence="1">
    <location>
        <begin position="18"/>
        <end position="39"/>
    </location>
</feature>
<sequence length="119" mass="13631">MVSSLLSHYRWLMGDPSLFLNICCWCSISWIPFVQGFFLPCWLIHFFIQVQVVPASHPDKSLVSHPNSSNLVPILIHQSFLIQAPGISFPYCNLFSSRLMGSRSHTDISIFSHLNSWNH</sequence>
<organism evidence="2 3">
    <name type="scientific">Caerostris extrusa</name>
    <name type="common">Bark spider</name>
    <name type="synonym">Caerostris bankana</name>
    <dbReference type="NCBI Taxonomy" id="172846"/>
    <lineage>
        <taxon>Eukaryota</taxon>
        <taxon>Metazoa</taxon>
        <taxon>Ecdysozoa</taxon>
        <taxon>Arthropoda</taxon>
        <taxon>Chelicerata</taxon>
        <taxon>Arachnida</taxon>
        <taxon>Araneae</taxon>
        <taxon>Araneomorphae</taxon>
        <taxon>Entelegynae</taxon>
        <taxon>Araneoidea</taxon>
        <taxon>Araneidae</taxon>
        <taxon>Caerostris</taxon>
    </lineage>
</organism>
<keyword evidence="1" id="KW-1133">Transmembrane helix</keyword>
<keyword evidence="1" id="KW-0812">Transmembrane</keyword>
<dbReference type="Proteomes" id="UP001054945">
    <property type="component" value="Unassembled WGS sequence"/>
</dbReference>
<gene>
    <name evidence="2" type="ORF">CEXT_674981</name>
</gene>
<accession>A0AAV4S2B7</accession>
<reference evidence="2 3" key="1">
    <citation type="submission" date="2021-06" db="EMBL/GenBank/DDBJ databases">
        <title>Caerostris extrusa draft genome.</title>
        <authorList>
            <person name="Kono N."/>
            <person name="Arakawa K."/>
        </authorList>
    </citation>
    <scope>NUCLEOTIDE SEQUENCE [LARGE SCALE GENOMIC DNA]</scope>
</reference>
<evidence type="ECO:0000313" key="3">
    <source>
        <dbReference type="Proteomes" id="UP001054945"/>
    </source>
</evidence>
<comment type="caution">
    <text evidence="2">The sequence shown here is derived from an EMBL/GenBank/DDBJ whole genome shotgun (WGS) entry which is preliminary data.</text>
</comment>
<dbReference type="AlphaFoldDB" id="A0AAV4S2B7"/>
<proteinExistence type="predicted"/>
<keyword evidence="3" id="KW-1185">Reference proteome</keyword>
<evidence type="ECO:0000313" key="2">
    <source>
        <dbReference type="EMBL" id="GIY27479.1"/>
    </source>
</evidence>
<protein>
    <submittedName>
        <fullName evidence="2">Uncharacterized protein</fullName>
    </submittedName>
</protein>
<evidence type="ECO:0000256" key="1">
    <source>
        <dbReference type="SAM" id="Phobius"/>
    </source>
</evidence>
<dbReference type="EMBL" id="BPLR01008822">
    <property type="protein sequence ID" value="GIY27479.1"/>
    <property type="molecule type" value="Genomic_DNA"/>
</dbReference>
<keyword evidence="1" id="KW-0472">Membrane</keyword>
<name>A0AAV4S2B7_CAEEX</name>